<dbReference type="SUPFAM" id="SSF109998">
    <property type="entry name" value="Triger factor/SurA peptide-binding domain-like"/>
    <property type="match status" value="1"/>
</dbReference>
<keyword evidence="2" id="KW-0732">Signal</keyword>
<dbReference type="SUPFAM" id="SSF54534">
    <property type="entry name" value="FKBP-like"/>
    <property type="match status" value="1"/>
</dbReference>
<reference evidence="4" key="2">
    <citation type="journal article" date="2021" name="PeerJ">
        <title>Extensive microbial diversity within the chicken gut microbiome revealed by metagenomics and culture.</title>
        <authorList>
            <person name="Gilroy R."/>
            <person name="Ravi A."/>
            <person name="Getino M."/>
            <person name="Pursley I."/>
            <person name="Horton D.L."/>
            <person name="Alikhan N.F."/>
            <person name="Baker D."/>
            <person name="Gharbi K."/>
            <person name="Hall N."/>
            <person name="Watson M."/>
            <person name="Adriaenssens E.M."/>
            <person name="Foster-Nyarko E."/>
            <person name="Jarju S."/>
            <person name="Secka A."/>
            <person name="Antonio M."/>
            <person name="Oren A."/>
            <person name="Chaudhuri R.R."/>
            <person name="La Ragione R."/>
            <person name="Hildebrand F."/>
            <person name="Pallen M.J."/>
        </authorList>
    </citation>
    <scope>NUCLEOTIDE SEQUENCE</scope>
    <source>
        <strain evidence="4">CHK197-8231</strain>
    </source>
</reference>
<dbReference type="PANTHER" id="PTHR47245:SF2">
    <property type="entry name" value="PEPTIDYL-PROLYL CIS-TRANS ISOMERASE HP_0175-RELATED"/>
    <property type="match status" value="1"/>
</dbReference>
<feature type="chain" id="PRO_5039501230" evidence="2">
    <location>
        <begin position="21"/>
        <end position="326"/>
    </location>
</feature>
<comment type="caution">
    <text evidence="4">The sequence shown here is derived from an EMBL/GenBank/DDBJ whole genome shotgun (WGS) entry which is preliminary data.</text>
</comment>
<feature type="signal peptide" evidence="2">
    <location>
        <begin position="1"/>
        <end position="20"/>
    </location>
</feature>
<organism evidence="4 5">
    <name type="scientific">Candidatus Fimihabitans intestinipullorum</name>
    <dbReference type="NCBI Taxonomy" id="2840820"/>
    <lineage>
        <taxon>Bacteria</taxon>
        <taxon>Bacillati</taxon>
        <taxon>Mycoplasmatota</taxon>
        <taxon>Mycoplasmatota incertae sedis</taxon>
        <taxon>Candidatus Fimihabitans</taxon>
    </lineage>
</organism>
<accession>A0A9D1L3U6</accession>
<feature type="domain" description="PpiC" evidence="3">
    <location>
        <begin position="151"/>
        <end position="260"/>
    </location>
</feature>
<dbReference type="InterPro" id="IPR027304">
    <property type="entry name" value="Trigger_fact/SurA_dom_sf"/>
</dbReference>
<dbReference type="InterPro" id="IPR023058">
    <property type="entry name" value="PPIase_PpiC_CS"/>
</dbReference>
<evidence type="ECO:0000313" key="4">
    <source>
        <dbReference type="EMBL" id="HIU22971.1"/>
    </source>
</evidence>
<keyword evidence="1 4" id="KW-0413">Isomerase</keyword>
<dbReference type="PANTHER" id="PTHR47245">
    <property type="entry name" value="PEPTIDYLPROLYL ISOMERASE"/>
    <property type="match status" value="1"/>
</dbReference>
<keyword evidence="1" id="KW-0697">Rotamase</keyword>
<dbReference type="PROSITE" id="PS01096">
    <property type="entry name" value="PPIC_PPIASE_1"/>
    <property type="match status" value="1"/>
</dbReference>
<evidence type="ECO:0000256" key="1">
    <source>
        <dbReference type="PROSITE-ProRule" id="PRU00278"/>
    </source>
</evidence>
<dbReference type="EMBL" id="DVML01000030">
    <property type="protein sequence ID" value="HIU22971.1"/>
    <property type="molecule type" value="Genomic_DNA"/>
</dbReference>
<dbReference type="InterPro" id="IPR000297">
    <property type="entry name" value="PPIase_PpiC"/>
</dbReference>
<dbReference type="PROSITE" id="PS50198">
    <property type="entry name" value="PPIC_PPIASE_2"/>
    <property type="match status" value="1"/>
</dbReference>
<dbReference type="Pfam" id="PF13616">
    <property type="entry name" value="Rotamase_3"/>
    <property type="match status" value="1"/>
</dbReference>
<dbReference type="PROSITE" id="PS51257">
    <property type="entry name" value="PROKAR_LIPOPROTEIN"/>
    <property type="match status" value="1"/>
</dbReference>
<evidence type="ECO:0000259" key="3">
    <source>
        <dbReference type="PROSITE" id="PS50198"/>
    </source>
</evidence>
<reference evidence="4" key="1">
    <citation type="submission" date="2020-10" db="EMBL/GenBank/DDBJ databases">
        <authorList>
            <person name="Gilroy R."/>
        </authorList>
    </citation>
    <scope>NUCLEOTIDE SEQUENCE</scope>
    <source>
        <strain evidence="4">CHK197-8231</strain>
    </source>
</reference>
<sequence length="326" mass="36982">MKQKLLVLGLCSILFLTAGCGQVAKLKNGQEVVAKLDGKTITTEDLYDELKKQGGSSVLINMIDSFIANKEIETDETAKQYAESQLEQTKQYYESAGQDFETAMKSAGYKNESEYKDVLILEYKKNKVVENYLKDQLTDDEIQSYYDTDIFGDLTVRHILISPEVTDDMTDEEKSKAEEKAKKEAEDIIKKLDKGEDFAELAKKYSDDEGTKENGGLLSDFSKDSVVSEFWDASYKLKKNEYSKEPVKSDYGYHVILKVDSKSKPKLDEVKDEIKTTLVENKLSNDTTLSAKTWADIRKKYKLDIQDSELKSGYDSYVDAQTTVTQ</sequence>
<dbReference type="InterPro" id="IPR050245">
    <property type="entry name" value="PrsA_foldase"/>
</dbReference>
<dbReference type="Gene3D" id="3.10.50.40">
    <property type="match status" value="1"/>
</dbReference>
<dbReference type="Proteomes" id="UP000824087">
    <property type="component" value="Unassembled WGS sequence"/>
</dbReference>
<dbReference type="InterPro" id="IPR046357">
    <property type="entry name" value="PPIase_dom_sf"/>
</dbReference>
<dbReference type="AlphaFoldDB" id="A0A9D1L3U6"/>
<dbReference type="GO" id="GO:0003755">
    <property type="term" value="F:peptidyl-prolyl cis-trans isomerase activity"/>
    <property type="evidence" value="ECO:0007669"/>
    <property type="project" value="UniProtKB-KW"/>
</dbReference>
<evidence type="ECO:0000313" key="5">
    <source>
        <dbReference type="Proteomes" id="UP000824087"/>
    </source>
</evidence>
<proteinExistence type="predicted"/>
<protein>
    <submittedName>
        <fullName evidence="4">Peptidylprolyl isomerase</fullName>
    </submittedName>
</protein>
<name>A0A9D1L3U6_9BACT</name>
<evidence type="ECO:0000256" key="2">
    <source>
        <dbReference type="SAM" id="SignalP"/>
    </source>
</evidence>
<gene>
    <name evidence="4" type="ORF">IAD49_05260</name>
</gene>